<keyword evidence="3" id="KW-1185">Reference proteome</keyword>
<protein>
    <submittedName>
        <fullName evidence="2">Peptidase S41</fullName>
    </submittedName>
</protein>
<dbReference type="Proteomes" id="UP000202440">
    <property type="component" value="Chromosome"/>
</dbReference>
<dbReference type="AlphaFoldDB" id="A0A222FLI3"/>
<dbReference type="RefSeq" id="WP_094060710.1">
    <property type="nucleotide sequence ID" value="NZ_CP022530.1"/>
</dbReference>
<evidence type="ECO:0000256" key="1">
    <source>
        <dbReference type="SAM" id="SignalP"/>
    </source>
</evidence>
<sequence length="411" mass="46541">MRLLIALIALPFALFSHALSKNEVEHWQQDIDFYAQQLHQHHIDLHHSLPKHYFQQHLRQLKQQLPDLNENQVVVSLMRLTNALGDSHTAFPLWGEPALNSYPIRLSAIAEEYYVTATSAQYQHLLGSRLVAINNLHINDIAAQMADVVPFADNPYSTRHRIAQDLSTYEVLNGLNIAQGSTAQFRFIGSQGEQTETLSTSTSGLDNAQRLSFYNTQAFTQQQRVNDNLWFGASNSNNSIYIRFRRYPAADDMEDFADDVLDFIQQHKSRQLIIDLRDNGGGDFFVGLILAQRLVLADSIDWKSGVFVLTDNVTYSAAMSNAAQYSQILNARLIGEPTGAQPSGYQDMGMFTLPNSKWQVSYSKRLYRFASTDADALYPDVLIERSITDYLSEKDSALDRVIQHLQGQNTF</sequence>
<name>A0A222FLI3_9GAMM</name>
<feature type="chain" id="PRO_5012488366" evidence="1">
    <location>
        <begin position="19"/>
        <end position="411"/>
    </location>
</feature>
<accession>A0A222FLI3</accession>
<dbReference type="InterPro" id="IPR029045">
    <property type="entry name" value="ClpP/crotonase-like_dom_sf"/>
</dbReference>
<reference evidence="2 3" key="1">
    <citation type="submission" date="2017-07" db="EMBL/GenBank/DDBJ databases">
        <title>Annotated genome sequence of Bacterioplanes sanyensis isolated from Red Sea.</title>
        <authorList>
            <person name="Rehman Z.U."/>
        </authorList>
    </citation>
    <scope>NUCLEOTIDE SEQUENCE [LARGE SCALE GENOMIC DNA]</scope>
    <source>
        <strain evidence="2 3">NV9</strain>
    </source>
</reference>
<dbReference type="KEGG" id="bsan:CHH28_12980"/>
<organism evidence="2 3">
    <name type="scientific">Bacterioplanes sanyensis</name>
    <dbReference type="NCBI Taxonomy" id="1249553"/>
    <lineage>
        <taxon>Bacteria</taxon>
        <taxon>Pseudomonadati</taxon>
        <taxon>Pseudomonadota</taxon>
        <taxon>Gammaproteobacteria</taxon>
        <taxon>Oceanospirillales</taxon>
        <taxon>Oceanospirillaceae</taxon>
        <taxon>Bacterioplanes</taxon>
    </lineage>
</organism>
<gene>
    <name evidence="2" type="ORF">CHH28_12980</name>
</gene>
<evidence type="ECO:0000313" key="2">
    <source>
        <dbReference type="EMBL" id="ASP39532.1"/>
    </source>
</evidence>
<evidence type="ECO:0000313" key="3">
    <source>
        <dbReference type="Proteomes" id="UP000202440"/>
    </source>
</evidence>
<dbReference type="OrthoDB" id="9799367at2"/>
<dbReference type="Gene3D" id="3.90.226.10">
    <property type="entry name" value="2-enoyl-CoA Hydratase, Chain A, domain 1"/>
    <property type="match status" value="2"/>
</dbReference>
<dbReference type="EMBL" id="CP022530">
    <property type="protein sequence ID" value="ASP39532.1"/>
    <property type="molecule type" value="Genomic_DNA"/>
</dbReference>
<feature type="signal peptide" evidence="1">
    <location>
        <begin position="1"/>
        <end position="18"/>
    </location>
</feature>
<proteinExistence type="predicted"/>
<dbReference type="SUPFAM" id="SSF52096">
    <property type="entry name" value="ClpP/crotonase"/>
    <property type="match status" value="1"/>
</dbReference>
<keyword evidence="1" id="KW-0732">Signal</keyword>